<evidence type="ECO:0000256" key="2">
    <source>
        <dbReference type="ARBA" id="ARBA00022448"/>
    </source>
</evidence>
<dbReference type="EMBL" id="JBHUGD010000003">
    <property type="protein sequence ID" value="MFD1948556.1"/>
    <property type="molecule type" value="Genomic_DNA"/>
</dbReference>
<dbReference type="PROSITE" id="PS51257">
    <property type="entry name" value="PROKAR_LIPOPROTEIN"/>
    <property type="match status" value="1"/>
</dbReference>
<dbReference type="PANTHER" id="PTHR42953">
    <property type="entry name" value="HIGH-AFFINITY ZINC UPTAKE SYSTEM PROTEIN ZNUA-RELATED"/>
    <property type="match status" value="1"/>
</dbReference>
<dbReference type="PANTHER" id="PTHR42953:SF3">
    <property type="entry name" value="HIGH-AFFINITY ZINC UPTAKE SYSTEM PROTEIN ZNUA"/>
    <property type="match status" value="1"/>
</dbReference>
<accession>A0ABW4TSG3</accession>
<keyword evidence="2" id="KW-0813">Transport</keyword>
<feature type="signal peptide" evidence="4">
    <location>
        <begin position="1"/>
        <end position="23"/>
    </location>
</feature>
<dbReference type="InterPro" id="IPR050492">
    <property type="entry name" value="Bact_metal-bind_prot9"/>
</dbReference>
<evidence type="ECO:0000313" key="5">
    <source>
        <dbReference type="EMBL" id="MFD1948556.1"/>
    </source>
</evidence>
<sequence>MLSPATRARHPRRALIALTAVSAAVTLGGCGALQDGAGGDGREVVASFYPLAWVTEQVAGDDWTVTNLTTPGGEPHDLELGIGATADVADADLVVYLDGFQPAVDDAVATNAGGETLDAADVVDLQPVTDHAGDDHAEEHDHGDLDPHFWLDPLRMADLGDAVADELAALDPDGAPDYRDRASQLRSQLEDLDGDYESGLASCELDTVVVSHDAFGYLARYGLHLEPINGLSPDAEPNPATLAELAGVIEDEGVTTVFSERLASPALAETLASDLDVDTGVLDPIEGLTSETTDEDYPSLMRENLDALQEANRC</sequence>
<keyword evidence="6" id="KW-1185">Reference proteome</keyword>
<feature type="chain" id="PRO_5046912485" evidence="4">
    <location>
        <begin position="24"/>
        <end position="314"/>
    </location>
</feature>
<comment type="similarity">
    <text evidence="1">Belongs to the bacterial solute-binding protein 9 family.</text>
</comment>
<dbReference type="SUPFAM" id="SSF53807">
    <property type="entry name" value="Helical backbone' metal receptor"/>
    <property type="match status" value="1"/>
</dbReference>
<dbReference type="InterPro" id="IPR006127">
    <property type="entry name" value="ZnuA-like"/>
</dbReference>
<organism evidence="5 6">
    <name type="scientific">Nocardioides aestuarii</name>
    <dbReference type="NCBI Taxonomy" id="252231"/>
    <lineage>
        <taxon>Bacteria</taxon>
        <taxon>Bacillati</taxon>
        <taxon>Actinomycetota</taxon>
        <taxon>Actinomycetes</taxon>
        <taxon>Propionibacteriales</taxon>
        <taxon>Nocardioidaceae</taxon>
        <taxon>Nocardioides</taxon>
    </lineage>
</organism>
<name>A0ABW4TSG3_9ACTN</name>
<protein>
    <submittedName>
        <fullName evidence="5">Metal ABC transporter substrate-binding protein</fullName>
    </submittedName>
</protein>
<reference evidence="6" key="1">
    <citation type="journal article" date="2019" name="Int. J. Syst. Evol. Microbiol.">
        <title>The Global Catalogue of Microorganisms (GCM) 10K type strain sequencing project: providing services to taxonomists for standard genome sequencing and annotation.</title>
        <authorList>
            <consortium name="The Broad Institute Genomics Platform"/>
            <consortium name="The Broad Institute Genome Sequencing Center for Infectious Disease"/>
            <person name="Wu L."/>
            <person name="Ma J."/>
        </authorList>
    </citation>
    <scope>NUCLEOTIDE SEQUENCE [LARGE SCALE GENOMIC DNA]</scope>
    <source>
        <strain evidence="6">CGMCC 1.12477</strain>
    </source>
</reference>
<gene>
    <name evidence="5" type="ORF">ACFSDE_17260</name>
</gene>
<dbReference type="Gene3D" id="3.40.50.1980">
    <property type="entry name" value="Nitrogenase molybdenum iron protein domain"/>
    <property type="match status" value="2"/>
</dbReference>
<dbReference type="Pfam" id="PF01297">
    <property type="entry name" value="ZnuA"/>
    <property type="match status" value="1"/>
</dbReference>
<proteinExistence type="inferred from homology"/>
<evidence type="ECO:0000256" key="1">
    <source>
        <dbReference type="ARBA" id="ARBA00011028"/>
    </source>
</evidence>
<comment type="caution">
    <text evidence="5">The sequence shown here is derived from an EMBL/GenBank/DDBJ whole genome shotgun (WGS) entry which is preliminary data.</text>
</comment>
<evidence type="ECO:0000256" key="4">
    <source>
        <dbReference type="SAM" id="SignalP"/>
    </source>
</evidence>
<evidence type="ECO:0000256" key="3">
    <source>
        <dbReference type="ARBA" id="ARBA00022729"/>
    </source>
</evidence>
<dbReference type="Proteomes" id="UP001597351">
    <property type="component" value="Unassembled WGS sequence"/>
</dbReference>
<evidence type="ECO:0000313" key="6">
    <source>
        <dbReference type="Proteomes" id="UP001597351"/>
    </source>
</evidence>
<dbReference type="RefSeq" id="WP_343920725.1">
    <property type="nucleotide sequence ID" value="NZ_BAAAJT010000002.1"/>
</dbReference>
<keyword evidence="3 4" id="KW-0732">Signal</keyword>